<feature type="domain" description="UspA" evidence="7">
    <location>
        <begin position="3"/>
        <end position="62"/>
    </location>
</feature>
<name>A0A2X2WNW3_CITKO</name>
<dbReference type="GO" id="GO:0005737">
    <property type="term" value="C:cytoplasm"/>
    <property type="evidence" value="ECO:0007669"/>
    <property type="project" value="UniProtKB-SubCell"/>
</dbReference>
<proteinExistence type="inferred from homology"/>
<evidence type="ECO:0000313" key="8">
    <source>
        <dbReference type="EMBL" id="SQB39911.1"/>
    </source>
</evidence>
<sequence>MAMYQNMLVVIDPNQDDQPALRRAVYLHQRIGGKIKAFLPIYDFSYEMTTLLSPDERTAMRQGVISPANSLDTRTSEILHRSRCSR</sequence>
<evidence type="ECO:0000256" key="6">
    <source>
        <dbReference type="SAM" id="MobiDB-lite"/>
    </source>
</evidence>
<gene>
    <name evidence="8" type="primary">uspE_1</name>
    <name evidence="8" type="ORF">NCTC10786_04997</name>
</gene>
<evidence type="ECO:0000259" key="7">
    <source>
        <dbReference type="Pfam" id="PF00582"/>
    </source>
</evidence>
<evidence type="ECO:0000256" key="4">
    <source>
        <dbReference type="ARBA" id="ARBA00037131"/>
    </source>
</evidence>
<evidence type="ECO:0000256" key="2">
    <source>
        <dbReference type="ARBA" id="ARBA00008791"/>
    </source>
</evidence>
<dbReference type="AlphaFoldDB" id="A0A2X2WNW3"/>
<evidence type="ECO:0000256" key="3">
    <source>
        <dbReference type="ARBA" id="ARBA00022490"/>
    </source>
</evidence>
<protein>
    <recommendedName>
        <fullName evidence="5">Universal stress protein E</fullName>
    </recommendedName>
</protein>
<organism evidence="8 9">
    <name type="scientific">Citrobacter koseri</name>
    <name type="common">Citrobacter diversus</name>
    <dbReference type="NCBI Taxonomy" id="545"/>
    <lineage>
        <taxon>Bacteria</taxon>
        <taxon>Pseudomonadati</taxon>
        <taxon>Pseudomonadota</taxon>
        <taxon>Gammaproteobacteria</taxon>
        <taxon>Enterobacterales</taxon>
        <taxon>Enterobacteriaceae</taxon>
        <taxon>Citrobacter</taxon>
    </lineage>
</organism>
<dbReference type="EMBL" id="UAVY01000008">
    <property type="protein sequence ID" value="SQB39911.1"/>
    <property type="molecule type" value="Genomic_DNA"/>
</dbReference>
<evidence type="ECO:0000256" key="1">
    <source>
        <dbReference type="ARBA" id="ARBA00004496"/>
    </source>
</evidence>
<dbReference type="PANTHER" id="PTHR47892">
    <property type="entry name" value="UNIVERSAL STRESS PROTEIN E"/>
    <property type="match status" value="1"/>
</dbReference>
<reference evidence="8 9" key="1">
    <citation type="submission" date="2018-06" db="EMBL/GenBank/DDBJ databases">
        <authorList>
            <consortium name="Pathogen Informatics"/>
            <person name="Doyle S."/>
        </authorList>
    </citation>
    <scope>NUCLEOTIDE SEQUENCE [LARGE SCALE GENOMIC DNA]</scope>
    <source>
        <strain evidence="8 9">NCTC10786</strain>
    </source>
</reference>
<dbReference type="PANTHER" id="PTHR47892:SF1">
    <property type="entry name" value="UNIVERSAL STRESS PROTEIN E"/>
    <property type="match status" value="1"/>
</dbReference>
<feature type="region of interest" description="Disordered" evidence="6">
    <location>
        <begin position="65"/>
        <end position="86"/>
    </location>
</feature>
<evidence type="ECO:0000313" key="9">
    <source>
        <dbReference type="Proteomes" id="UP000251584"/>
    </source>
</evidence>
<dbReference type="Gene3D" id="3.40.50.12370">
    <property type="match status" value="1"/>
</dbReference>
<evidence type="ECO:0000256" key="5">
    <source>
        <dbReference type="ARBA" id="ARBA00040919"/>
    </source>
</evidence>
<dbReference type="InterPro" id="IPR006016">
    <property type="entry name" value="UspA"/>
</dbReference>
<comment type="subcellular location">
    <subcellularLocation>
        <location evidence="1">Cytoplasm</location>
    </subcellularLocation>
</comment>
<accession>A0A2X2WNW3</accession>
<dbReference type="Pfam" id="PF00582">
    <property type="entry name" value="Usp"/>
    <property type="match status" value="1"/>
</dbReference>
<dbReference type="Proteomes" id="UP000251584">
    <property type="component" value="Unassembled WGS sequence"/>
</dbReference>
<dbReference type="SUPFAM" id="SSF52402">
    <property type="entry name" value="Adenine nucleotide alpha hydrolases-like"/>
    <property type="match status" value="1"/>
</dbReference>
<comment type="similarity">
    <text evidence="2">Belongs to the universal stress protein A family.</text>
</comment>
<keyword evidence="3" id="KW-0963">Cytoplasm</keyword>
<comment type="function">
    <text evidence="4">Required for resistance to DNA-damaging agents.</text>
</comment>